<feature type="transmembrane region" description="Helical" evidence="1">
    <location>
        <begin position="119"/>
        <end position="135"/>
    </location>
</feature>
<feature type="transmembrane region" description="Helical" evidence="1">
    <location>
        <begin position="44"/>
        <end position="70"/>
    </location>
</feature>
<protein>
    <submittedName>
        <fullName evidence="2">Uncharacterized protein</fullName>
    </submittedName>
</protein>
<accession>A0A6C0UDQ5</accession>
<keyword evidence="1" id="KW-0812">Transmembrane</keyword>
<keyword evidence="1" id="KW-0472">Membrane</keyword>
<evidence type="ECO:0000313" key="3">
    <source>
        <dbReference type="Proteomes" id="UP000465846"/>
    </source>
</evidence>
<evidence type="ECO:0000313" key="2">
    <source>
        <dbReference type="EMBL" id="QIB73506.1"/>
    </source>
</evidence>
<sequence length="136" mass="14230">MVEAVIAVTAVWLLTTTAIAFTMITDSGWQSSDYSRVRAVVESGLIAASATLLPAAFILGMEVVTPLTTIRGRTLATWSDEATGVALVFVGGYLAAARWHGFVDVDSTPTTVEGLERMHLVLGLGMGVASLVAGFL</sequence>
<proteinExistence type="predicted"/>
<dbReference type="GeneID" id="44078521"/>
<keyword evidence="1" id="KW-1133">Transmembrane helix</keyword>
<feature type="transmembrane region" description="Helical" evidence="1">
    <location>
        <begin position="82"/>
        <end position="99"/>
    </location>
</feature>
<dbReference type="RefSeq" id="WP_163485558.1">
    <property type="nucleotide sequence ID" value="NZ_CP048739.1"/>
</dbReference>
<reference evidence="2 3" key="1">
    <citation type="submission" date="2020-02" db="EMBL/GenBank/DDBJ databases">
        <title>Whole genome sequence of Halogeometricum borinquense strain wsp4.</title>
        <authorList>
            <person name="Verma D.K."/>
            <person name="Gopal K."/>
            <person name="Prasad E.S."/>
        </authorList>
    </citation>
    <scope>NUCLEOTIDE SEQUENCE [LARGE SCALE GENOMIC DNA]</scope>
    <source>
        <strain evidence="3">wsp4</strain>
    </source>
</reference>
<dbReference type="Proteomes" id="UP000465846">
    <property type="component" value="Chromosome"/>
</dbReference>
<evidence type="ECO:0000256" key="1">
    <source>
        <dbReference type="SAM" id="Phobius"/>
    </source>
</evidence>
<dbReference type="AlphaFoldDB" id="A0A6C0UDQ5"/>
<gene>
    <name evidence="2" type="ORF">G3I44_03930</name>
</gene>
<organism evidence="2 3">
    <name type="scientific">Halogeometricum borinquense</name>
    <dbReference type="NCBI Taxonomy" id="60847"/>
    <lineage>
        <taxon>Archaea</taxon>
        <taxon>Methanobacteriati</taxon>
        <taxon>Methanobacteriota</taxon>
        <taxon>Stenosarchaea group</taxon>
        <taxon>Halobacteria</taxon>
        <taxon>Halobacteriales</taxon>
        <taxon>Haloferacaceae</taxon>
        <taxon>Halogeometricum</taxon>
    </lineage>
</organism>
<dbReference type="EMBL" id="CP048739">
    <property type="protein sequence ID" value="QIB73506.1"/>
    <property type="molecule type" value="Genomic_DNA"/>
</dbReference>
<name>A0A6C0UDQ5_9EURY</name>